<dbReference type="EMBL" id="JAKELL010000216">
    <property type="protein sequence ID" value="KAH8978617.1"/>
    <property type="molecule type" value="Genomic_DNA"/>
</dbReference>
<proteinExistence type="predicted"/>
<keyword evidence="3" id="KW-1185">Reference proteome</keyword>
<evidence type="ECO:0000313" key="2">
    <source>
        <dbReference type="EMBL" id="KAH8978617.1"/>
    </source>
</evidence>
<evidence type="ECO:0000256" key="1">
    <source>
        <dbReference type="SAM" id="MobiDB-lite"/>
    </source>
</evidence>
<organism evidence="2 3">
    <name type="scientific">Lactarius akahatsu</name>
    <dbReference type="NCBI Taxonomy" id="416441"/>
    <lineage>
        <taxon>Eukaryota</taxon>
        <taxon>Fungi</taxon>
        <taxon>Dikarya</taxon>
        <taxon>Basidiomycota</taxon>
        <taxon>Agaricomycotina</taxon>
        <taxon>Agaricomycetes</taxon>
        <taxon>Russulales</taxon>
        <taxon>Russulaceae</taxon>
        <taxon>Lactarius</taxon>
    </lineage>
</organism>
<sequence length="263" mass="28890">MYINIVVLHSDSGHSGPEELQSRRLHRHCSPRLTRSQKNSLTLPCSPFSESFSPLCQRLRSESVQAMSYPISGDFMGATYLYSAGESSVVPTCHSQDPTKPMGNRQHSLSGKPPIPFPSLPFLSFHHSSRGYAHERTTLQPQLIPFPTSTIVPTRHRPSTPTRRRSSSTPTRRRGTSTPTRRRGSSTTPWRRGPSTPTRRRDPSTPSAGVCSALDPHVFGPAPWCVLVFRFCLAAWATVVPNGHAAPVDSAGADVGLSLDLRM</sequence>
<evidence type="ECO:0000313" key="3">
    <source>
        <dbReference type="Proteomes" id="UP001201163"/>
    </source>
</evidence>
<feature type="compositionally biased region" description="Basic residues" evidence="1">
    <location>
        <begin position="154"/>
        <end position="184"/>
    </location>
</feature>
<dbReference type="AlphaFoldDB" id="A0AAD4L8T6"/>
<reference evidence="2" key="1">
    <citation type="submission" date="2022-01" db="EMBL/GenBank/DDBJ databases">
        <title>Comparative genomics reveals a dynamic genome evolution in the ectomycorrhizal milk-cap (Lactarius) mushrooms.</title>
        <authorList>
            <consortium name="DOE Joint Genome Institute"/>
            <person name="Lebreton A."/>
            <person name="Tang N."/>
            <person name="Kuo A."/>
            <person name="LaButti K."/>
            <person name="Drula E."/>
            <person name="Barry K."/>
            <person name="Clum A."/>
            <person name="Lipzen A."/>
            <person name="Mousain D."/>
            <person name="Ng V."/>
            <person name="Wang R."/>
            <person name="Wang X."/>
            <person name="Dai Y."/>
            <person name="Henrissat B."/>
            <person name="Grigoriev I.V."/>
            <person name="Guerin-Laguette A."/>
            <person name="Yu F."/>
            <person name="Martin F.M."/>
        </authorList>
    </citation>
    <scope>NUCLEOTIDE SEQUENCE</scope>
    <source>
        <strain evidence="2">QP</strain>
    </source>
</reference>
<accession>A0AAD4L8T6</accession>
<name>A0AAD4L8T6_9AGAM</name>
<dbReference type="Proteomes" id="UP001201163">
    <property type="component" value="Unassembled WGS sequence"/>
</dbReference>
<protein>
    <submittedName>
        <fullName evidence="2">Uncharacterized protein</fullName>
    </submittedName>
</protein>
<feature type="region of interest" description="Disordered" evidence="1">
    <location>
        <begin position="136"/>
        <end position="208"/>
    </location>
</feature>
<feature type="region of interest" description="Disordered" evidence="1">
    <location>
        <begin position="91"/>
        <end position="115"/>
    </location>
</feature>
<comment type="caution">
    <text evidence="2">The sequence shown here is derived from an EMBL/GenBank/DDBJ whole genome shotgun (WGS) entry which is preliminary data.</text>
</comment>
<gene>
    <name evidence="2" type="ORF">EDB92DRAFT_553610</name>
</gene>